<keyword evidence="1" id="KW-0614">Plasmid</keyword>
<reference evidence="1 2" key="1">
    <citation type="submission" date="2020-02" db="EMBL/GenBank/DDBJ databases">
        <title>Integrative conjugative elements (ICEs) and plasmids drive adaptation of Pseudomonas nitroreducens strain HBP1 to wastewater environment.</title>
        <authorList>
            <person name="Sentchilo V."/>
            <person name="Carraro N."/>
            <person name="Bertelli C."/>
            <person name="van der Meer J.R."/>
        </authorList>
    </citation>
    <scope>NUCLEOTIDE SEQUENCE [LARGE SCALE GENOMIC DNA]</scope>
    <source>
        <strain evidence="1 2">HBP1</strain>
        <plasmid evidence="2">ppnihbp1_1</plasmid>
    </source>
</reference>
<evidence type="ECO:0000313" key="1">
    <source>
        <dbReference type="EMBL" id="QIE91615.1"/>
    </source>
</evidence>
<dbReference type="EMBL" id="CP049142">
    <property type="protein sequence ID" value="QIE91615.1"/>
    <property type="molecule type" value="Genomic_DNA"/>
</dbReference>
<dbReference type="AlphaFoldDB" id="A0A6G6J8A4"/>
<accession>A0A6G6J8A4</accession>
<organism evidence="1 2">
    <name type="scientific">Pseudomonas nitroreducens</name>
    <dbReference type="NCBI Taxonomy" id="46680"/>
    <lineage>
        <taxon>Bacteria</taxon>
        <taxon>Pseudomonadati</taxon>
        <taxon>Pseudomonadota</taxon>
        <taxon>Gammaproteobacteria</taxon>
        <taxon>Pseudomonadales</taxon>
        <taxon>Pseudomonadaceae</taxon>
        <taxon>Pseudomonas</taxon>
    </lineage>
</organism>
<dbReference type="Proteomes" id="UP000501063">
    <property type="component" value="Plasmid pPniHBP1_1"/>
</dbReference>
<evidence type="ECO:0000313" key="2">
    <source>
        <dbReference type="Proteomes" id="UP000501063"/>
    </source>
</evidence>
<protein>
    <submittedName>
        <fullName evidence="1">Uncharacterized protein</fullName>
    </submittedName>
</protein>
<sequence length="82" mass="8471">MATLSAAATLTAACSSVIEQESNLNGLASAQPVALSASQSRALAFDDCNYIVDHLKVPQSAGTKSRAMSYCLGVDIAKYGMN</sequence>
<name>A0A6G6J8A4_PSENT</name>
<geneLocation type="plasmid" evidence="2">
    <name>ppnihbp1_1</name>
</geneLocation>
<dbReference type="KEGG" id="pnt:G5B91_35410"/>
<proteinExistence type="predicted"/>
<dbReference type="RefSeq" id="WP_017519898.1">
    <property type="nucleotide sequence ID" value="NZ_CP049142.1"/>
</dbReference>
<gene>
    <name evidence="1" type="ORF">G5B91_35410</name>
</gene>